<dbReference type="Pfam" id="PF01609">
    <property type="entry name" value="DDE_Tnp_1"/>
    <property type="match status" value="1"/>
</dbReference>
<reference evidence="4" key="1">
    <citation type="submission" date="2017-06" db="EMBL/GenBank/DDBJ databases">
        <title>Genome analysis of Fimbriiglobus ruber SP5, the first member of the order Planctomycetales with confirmed chitinolytic capability.</title>
        <authorList>
            <person name="Ravin N.V."/>
            <person name="Rakitin A.L."/>
            <person name="Ivanova A.A."/>
            <person name="Beletsky A.V."/>
            <person name="Kulichevskaya I.S."/>
            <person name="Mardanov A.V."/>
            <person name="Dedysh S.N."/>
        </authorList>
    </citation>
    <scope>NUCLEOTIDE SEQUENCE [LARGE SCALE GENOMIC DNA]</scope>
    <source>
        <strain evidence="4">SP5</strain>
    </source>
</reference>
<name>A0A225DDN0_9BACT</name>
<proteinExistence type="predicted"/>
<sequence>MRLPPKPRKPDPLEQLLARPAYAEIPITLVPHGLVVPLGVMVRGTREWMLDEPTLEQLFQEHAPDQYTRELTLSALVGLLIQVAAGMRASVQAAYQADPTETQPTITTSFQAVYGKLGRLQPAVSEAVVRYSGQRCGQVLDAKPNARSEPLPGYRMRVLDGNVLAGTHHRLTPLRQWLNACLPGKSRVVYEPGVGLATDLVLCEDAYPQERALLTQLLPRVQANDVFVADRNFCTVRFVFGVPGRKAFVLVRQHRRSLPCEPVSRLKYCGKTATGTIYEQRVRATDLDTGDVLSLRRIEIRLFAKTRNGDRTLAVLTHLPDDVSAERIAELYLLRWTIENHFQYLTQELNCEQPGRGQPRAALFGFAMALLAGNAVAVVRSAIRSVHGVEAEAEISGHYLADESAHDYRTLMKYLPPDPWLGWSRLSPSTLARLLRSLAKHVNLPALTRSKRGPKKPPKKKPVYNKRHKHYSTARLLKEFRNKGPC</sequence>
<dbReference type="GO" id="GO:0006313">
    <property type="term" value="P:DNA transposition"/>
    <property type="evidence" value="ECO:0007669"/>
    <property type="project" value="InterPro"/>
</dbReference>
<dbReference type="GO" id="GO:0004803">
    <property type="term" value="F:transposase activity"/>
    <property type="evidence" value="ECO:0007669"/>
    <property type="project" value="InterPro"/>
</dbReference>
<dbReference type="SUPFAM" id="SSF53098">
    <property type="entry name" value="Ribonuclease H-like"/>
    <property type="match status" value="1"/>
</dbReference>
<gene>
    <name evidence="3" type="ORF">FRUB_09420</name>
</gene>
<evidence type="ECO:0000259" key="2">
    <source>
        <dbReference type="Pfam" id="PF01609"/>
    </source>
</evidence>
<organism evidence="3 4">
    <name type="scientific">Fimbriiglobus ruber</name>
    <dbReference type="NCBI Taxonomy" id="1908690"/>
    <lineage>
        <taxon>Bacteria</taxon>
        <taxon>Pseudomonadati</taxon>
        <taxon>Planctomycetota</taxon>
        <taxon>Planctomycetia</taxon>
        <taxon>Gemmatales</taxon>
        <taxon>Gemmataceae</taxon>
        <taxon>Fimbriiglobus</taxon>
    </lineage>
</organism>
<keyword evidence="4" id="KW-1185">Reference proteome</keyword>
<dbReference type="AlphaFoldDB" id="A0A225DDN0"/>
<dbReference type="OrthoDB" id="231179at2"/>
<evidence type="ECO:0000256" key="1">
    <source>
        <dbReference type="SAM" id="MobiDB-lite"/>
    </source>
</evidence>
<dbReference type="InterPro" id="IPR012337">
    <property type="entry name" value="RNaseH-like_sf"/>
</dbReference>
<feature type="domain" description="Transposase IS4-like" evidence="2">
    <location>
        <begin position="188"/>
        <end position="350"/>
    </location>
</feature>
<evidence type="ECO:0000313" key="3">
    <source>
        <dbReference type="EMBL" id="OWK35259.1"/>
    </source>
</evidence>
<dbReference type="GO" id="GO:0003677">
    <property type="term" value="F:DNA binding"/>
    <property type="evidence" value="ECO:0007669"/>
    <property type="project" value="InterPro"/>
</dbReference>
<feature type="compositionally biased region" description="Basic residues" evidence="1">
    <location>
        <begin position="449"/>
        <end position="468"/>
    </location>
</feature>
<evidence type="ECO:0000313" key="4">
    <source>
        <dbReference type="Proteomes" id="UP000214646"/>
    </source>
</evidence>
<dbReference type="EMBL" id="NIDE01000018">
    <property type="protein sequence ID" value="OWK35259.1"/>
    <property type="molecule type" value="Genomic_DNA"/>
</dbReference>
<feature type="region of interest" description="Disordered" evidence="1">
    <location>
        <begin position="445"/>
        <end position="468"/>
    </location>
</feature>
<protein>
    <recommendedName>
        <fullName evidence="2">Transposase IS4-like domain-containing protein</fullName>
    </recommendedName>
</protein>
<dbReference type="PANTHER" id="PTHR33258">
    <property type="entry name" value="TRANSPOSASE INSL FOR INSERTION SEQUENCE ELEMENT IS186A-RELATED"/>
    <property type="match status" value="1"/>
</dbReference>
<dbReference type="Proteomes" id="UP000214646">
    <property type="component" value="Unassembled WGS sequence"/>
</dbReference>
<dbReference type="RefSeq" id="WP_088259868.1">
    <property type="nucleotide sequence ID" value="NZ_NIDE01000018.1"/>
</dbReference>
<accession>A0A225DDN0</accession>
<comment type="caution">
    <text evidence="3">The sequence shown here is derived from an EMBL/GenBank/DDBJ whole genome shotgun (WGS) entry which is preliminary data.</text>
</comment>
<dbReference type="InterPro" id="IPR002559">
    <property type="entry name" value="Transposase_11"/>
</dbReference>
<dbReference type="PANTHER" id="PTHR33258:SF1">
    <property type="entry name" value="TRANSPOSASE INSL FOR INSERTION SEQUENCE ELEMENT IS186A-RELATED"/>
    <property type="match status" value="1"/>
</dbReference>